<dbReference type="RefSeq" id="WP_145236602.1">
    <property type="nucleotide sequence ID" value="NZ_CP036273.1"/>
</dbReference>
<sequence>MRLGRQAKTPFPDRYNGWRVIRTHGRVFGIPPTADEVRLLAEERLFDHPAVKCAATLPAMQALIDAHDPAEDTPEAVARRDGYDVVRFRGAYHAIPHGSGPVDLDFPADRSAAGVVSAASLGGVDEKYKAIAAGRPVEFAGWLPVYVGSGNCGAHPQFGHTQSPPAGYRFTRSGVTPSTKFGLLTRMIALAGPRPLRLWFTLCSIVRFPFAFVRPRKGVTLAARWRVLVAAVTMFLLLVRKGCRPLAAARFIVSRHLQSQLLVGGKHDLVFLTSMPYTFGQNPWVIEVEDPTTLFYPLIQNGHTCDMDVRERPVYGIVKTLLEADHCRAILTHMKSSARLISALFDSETIRKKVVYAPLGVRLPARFQPHDEEPADAPIDLLFINSWCQVAENFFVRGGLDVLEAFAQIRQKYPNVRLTLRTSLPDIADHYHRVLADGWVRVIDRFLTPEEMAELHARSHIFLLPAARVHIVSLLQAMSYGLAVVGSDGWGMEEYLEDGRNGLVVRGRHGVASWADEEAGVLRENYETMYTADPVVVAGIVEAVSRLVEDRELRRRLGRTARADVETTYNLGNWNRGMKAAFDLALGATDPRAAVAPVESGNRLGSLVR</sequence>
<evidence type="ECO:0000313" key="1">
    <source>
        <dbReference type="EMBL" id="QDU19912.1"/>
    </source>
</evidence>
<dbReference type="Gene3D" id="3.40.50.2000">
    <property type="entry name" value="Glycogen Phosphorylase B"/>
    <property type="match status" value="1"/>
</dbReference>
<dbReference type="EMBL" id="CP036273">
    <property type="protein sequence ID" value="QDU19912.1"/>
    <property type="molecule type" value="Genomic_DNA"/>
</dbReference>
<dbReference type="Proteomes" id="UP000319576">
    <property type="component" value="Chromosome"/>
</dbReference>
<accession>A0A517XR16</accession>
<dbReference type="PANTHER" id="PTHR12526">
    <property type="entry name" value="GLYCOSYLTRANSFERASE"/>
    <property type="match status" value="1"/>
</dbReference>
<dbReference type="SUPFAM" id="SSF53756">
    <property type="entry name" value="UDP-Glycosyltransferase/glycogen phosphorylase"/>
    <property type="match status" value="1"/>
</dbReference>
<protein>
    <submittedName>
        <fullName evidence="1">Glycosyl transferases group 1</fullName>
    </submittedName>
</protein>
<dbReference type="OrthoDB" id="239254at2"/>
<name>A0A517XR16_9BACT</name>
<organism evidence="1 2">
    <name type="scientific">Urbifossiella limnaea</name>
    <dbReference type="NCBI Taxonomy" id="2528023"/>
    <lineage>
        <taxon>Bacteria</taxon>
        <taxon>Pseudomonadati</taxon>
        <taxon>Planctomycetota</taxon>
        <taxon>Planctomycetia</taxon>
        <taxon>Gemmatales</taxon>
        <taxon>Gemmataceae</taxon>
        <taxon>Urbifossiella</taxon>
    </lineage>
</organism>
<reference evidence="1 2" key="1">
    <citation type="submission" date="2019-02" db="EMBL/GenBank/DDBJ databases">
        <title>Deep-cultivation of Planctomycetes and their phenomic and genomic characterization uncovers novel biology.</title>
        <authorList>
            <person name="Wiegand S."/>
            <person name="Jogler M."/>
            <person name="Boedeker C."/>
            <person name="Pinto D."/>
            <person name="Vollmers J."/>
            <person name="Rivas-Marin E."/>
            <person name="Kohn T."/>
            <person name="Peeters S.H."/>
            <person name="Heuer A."/>
            <person name="Rast P."/>
            <person name="Oberbeckmann S."/>
            <person name="Bunk B."/>
            <person name="Jeske O."/>
            <person name="Meyerdierks A."/>
            <person name="Storesund J.E."/>
            <person name="Kallscheuer N."/>
            <person name="Luecker S."/>
            <person name="Lage O.M."/>
            <person name="Pohl T."/>
            <person name="Merkel B.J."/>
            <person name="Hornburger P."/>
            <person name="Mueller R.-W."/>
            <person name="Bruemmer F."/>
            <person name="Labrenz M."/>
            <person name="Spormann A.M."/>
            <person name="Op den Camp H."/>
            <person name="Overmann J."/>
            <person name="Amann R."/>
            <person name="Jetten M.S.M."/>
            <person name="Mascher T."/>
            <person name="Medema M.H."/>
            <person name="Devos D.P."/>
            <person name="Kaster A.-K."/>
            <person name="Ovreas L."/>
            <person name="Rohde M."/>
            <person name="Galperin M.Y."/>
            <person name="Jogler C."/>
        </authorList>
    </citation>
    <scope>NUCLEOTIDE SEQUENCE [LARGE SCALE GENOMIC DNA]</scope>
    <source>
        <strain evidence="1 2">ETA_A1</strain>
    </source>
</reference>
<keyword evidence="1" id="KW-0808">Transferase</keyword>
<proteinExistence type="predicted"/>
<keyword evidence="2" id="KW-1185">Reference proteome</keyword>
<dbReference type="CDD" id="cd03801">
    <property type="entry name" value="GT4_PimA-like"/>
    <property type="match status" value="1"/>
</dbReference>
<gene>
    <name evidence="1" type="ORF">ETAA1_18510</name>
</gene>
<dbReference type="Pfam" id="PF13692">
    <property type="entry name" value="Glyco_trans_1_4"/>
    <property type="match status" value="1"/>
</dbReference>
<dbReference type="GO" id="GO:0016740">
    <property type="term" value="F:transferase activity"/>
    <property type="evidence" value="ECO:0007669"/>
    <property type="project" value="UniProtKB-KW"/>
</dbReference>
<dbReference type="KEGG" id="uli:ETAA1_18510"/>
<dbReference type="AlphaFoldDB" id="A0A517XR16"/>
<evidence type="ECO:0000313" key="2">
    <source>
        <dbReference type="Proteomes" id="UP000319576"/>
    </source>
</evidence>
<dbReference type="PANTHER" id="PTHR12526:SF584">
    <property type="entry name" value="GLYCOSYLTRANSFERASE"/>
    <property type="match status" value="1"/>
</dbReference>